<dbReference type="GO" id="GO:0005615">
    <property type="term" value="C:extracellular space"/>
    <property type="evidence" value="ECO:0007669"/>
    <property type="project" value="InterPro"/>
</dbReference>
<name>L5KUH7_PTEAL</name>
<gene>
    <name evidence="4" type="ORF">PAL_GLEAN10005659</name>
</gene>
<keyword evidence="3" id="KW-0964">Secreted</keyword>
<dbReference type="GO" id="GO:0005149">
    <property type="term" value="F:interleukin-1 receptor binding"/>
    <property type="evidence" value="ECO:0007669"/>
    <property type="project" value="InterPro"/>
</dbReference>
<dbReference type="GO" id="GO:0071222">
    <property type="term" value="P:cellular response to lipopolysaccharide"/>
    <property type="evidence" value="ECO:0007669"/>
    <property type="project" value="TreeGrafter"/>
</dbReference>
<dbReference type="PRINTS" id="PR01360">
    <property type="entry name" value="INTRLEUKIN1X"/>
</dbReference>
<evidence type="ECO:0000313" key="5">
    <source>
        <dbReference type="Proteomes" id="UP000010552"/>
    </source>
</evidence>
<keyword evidence="5" id="KW-1185">Reference proteome</keyword>
<dbReference type="Pfam" id="PF00340">
    <property type="entry name" value="IL1"/>
    <property type="match status" value="1"/>
</dbReference>
<accession>L5KUH7</accession>
<dbReference type="PANTHER" id="PTHR10078">
    <property type="entry name" value="INTERLEUKIN-1 FAMILY MEMBER"/>
    <property type="match status" value="1"/>
</dbReference>
<dbReference type="SUPFAM" id="SSF50353">
    <property type="entry name" value="Cytokine"/>
    <property type="match status" value="1"/>
</dbReference>
<dbReference type="PANTHER" id="PTHR10078:SF32">
    <property type="entry name" value="INTERLEUKIN-36 RECEPTOR ANTAGONIST PROTEIN"/>
    <property type="match status" value="1"/>
</dbReference>
<protein>
    <submittedName>
        <fullName evidence="4">Interleukin-1 family member 5</fullName>
    </submittedName>
</protein>
<proteinExistence type="inferred from homology"/>
<dbReference type="eggNOG" id="ENOG502SRSC">
    <property type="taxonomic scope" value="Eukaryota"/>
</dbReference>
<evidence type="ECO:0000256" key="3">
    <source>
        <dbReference type="ARBA" id="ARBA00022525"/>
    </source>
</evidence>
<evidence type="ECO:0000256" key="2">
    <source>
        <dbReference type="ARBA" id="ARBA00010448"/>
    </source>
</evidence>
<comment type="subcellular location">
    <subcellularLocation>
        <location evidence="1">Secreted</location>
    </subcellularLocation>
</comment>
<dbReference type="EMBL" id="KB030557">
    <property type="protein sequence ID" value="ELK14855.1"/>
    <property type="molecule type" value="Genomic_DNA"/>
</dbReference>
<reference evidence="5" key="1">
    <citation type="journal article" date="2013" name="Science">
        <title>Comparative analysis of bat genomes provides insight into the evolution of flight and immunity.</title>
        <authorList>
            <person name="Zhang G."/>
            <person name="Cowled C."/>
            <person name="Shi Z."/>
            <person name="Huang Z."/>
            <person name="Bishop-Lilly K.A."/>
            <person name="Fang X."/>
            <person name="Wynne J.W."/>
            <person name="Xiong Z."/>
            <person name="Baker M.L."/>
            <person name="Zhao W."/>
            <person name="Tachedjian M."/>
            <person name="Zhu Y."/>
            <person name="Zhou P."/>
            <person name="Jiang X."/>
            <person name="Ng J."/>
            <person name="Yang L."/>
            <person name="Wu L."/>
            <person name="Xiao J."/>
            <person name="Feng Y."/>
            <person name="Chen Y."/>
            <person name="Sun X."/>
            <person name="Zhang Y."/>
            <person name="Marsh G.A."/>
            <person name="Crameri G."/>
            <person name="Broder C.C."/>
            <person name="Frey K.G."/>
            <person name="Wang L.F."/>
            <person name="Wang J."/>
        </authorList>
    </citation>
    <scope>NUCLEOTIDE SEQUENCE [LARGE SCALE GENOMIC DNA]</scope>
</reference>
<dbReference type="InterPro" id="IPR000975">
    <property type="entry name" value="IL-1_fam"/>
</dbReference>
<dbReference type="GO" id="GO:0005125">
    <property type="term" value="F:cytokine activity"/>
    <property type="evidence" value="ECO:0007669"/>
    <property type="project" value="InterPro"/>
</dbReference>
<dbReference type="Proteomes" id="UP000010552">
    <property type="component" value="Unassembled WGS sequence"/>
</dbReference>
<dbReference type="InterPro" id="IPR008996">
    <property type="entry name" value="IL1/FGF"/>
</dbReference>
<evidence type="ECO:0000313" key="4">
    <source>
        <dbReference type="EMBL" id="ELK14855.1"/>
    </source>
</evidence>
<dbReference type="AlphaFoldDB" id="L5KUH7"/>
<dbReference type="Gene3D" id="2.80.10.50">
    <property type="match status" value="1"/>
</dbReference>
<dbReference type="InParanoid" id="L5KUH7"/>
<evidence type="ECO:0000256" key="1">
    <source>
        <dbReference type="ARBA" id="ARBA00004613"/>
    </source>
</evidence>
<dbReference type="InterPro" id="IPR003297">
    <property type="entry name" value="IL-1RA/IL-36"/>
</dbReference>
<dbReference type="STRING" id="9402.L5KUH7"/>
<organism evidence="4 5">
    <name type="scientific">Pteropus alecto</name>
    <name type="common">Black flying fox</name>
    <dbReference type="NCBI Taxonomy" id="9402"/>
    <lineage>
        <taxon>Eukaryota</taxon>
        <taxon>Metazoa</taxon>
        <taxon>Chordata</taxon>
        <taxon>Craniata</taxon>
        <taxon>Vertebrata</taxon>
        <taxon>Euteleostomi</taxon>
        <taxon>Mammalia</taxon>
        <taxon>Eutheria</taxon>
        <taxon>Laurasiatheria</taxon>
        <taxon>Chiroptera</taxon>
        <taxon>Yinpterochiroptera</taxon>
        <taxon>Pteropodoidea</taxon>
        <taxon>Pteropodidae</taxon>
        <taxon>Pteropodinae</taxon>
        <taxon>Pteropus</taxon>
    </lineage>
</organism>
<dbReference type="GO" id="GO:0002437">
    <property type="term" value="P:inflammatory response to antigenic stimulus"/>
    <property type="evidence" value="ECO:0007669"/>
    <property type="project" value="TreeGrafter"/>
</dbReference>
<sequence>MPASLPSSWASKGWSQCLLCGTGQEPTLKLELVDTMQLYHSPEVAKPFTFCRWDMGVTASFESAAFPGWLLCMMPEAYQPLRLT</sequence>
<comment type="similarity">
    <text evidence="2">Belongs to the IL-1 family.</text>
</comment>